<dbReference type="EMBL" id="CALSDN010000004">
    <property type="protein sequence ID" value="CAH6720870.1"/>
    <property type="molecule type" value="Genomic_DNA"/>
</dbReference>
<dbReference type="Proteomes" id="UP001152531">
    <property type="component" value="Unassembled WGS sequence"/>
</dbReference>
<keyword evidence="1" id="KW-0436">Ligase</keyword>
<gene>
    <name evidence="1" type="ORF">CLIB1444_04S09780</name>
</gene>
<organism evidence="1 2">
    <name type="scientific">[Candida] jaroonii</name>
    <dbReference type="NCBI Taxonomy" id="467808"/>
    <lineage>
        <taxon>Eukaryota</taxon>
        <taxon>Fungi</taxon>
        <taxon>Dikarya</taxon>
        <taxon>Ascomycota</taxon>
        <taxon>Saccharomycotina</taxon>
        <taxon>Pichiomycetes</taxon>
        <taxon>Debaryomycetaceae</taxon>
        <taxon>Yamadazyma</taxon>
    </lineage>
</organism>
<proteinExistence type="predicted"/>
<evidence type="ECO:0000313" key="2">
    <source>
        <dbReference type="Proteomes" id="UP001152531"/>
    </source>
</evidence>
<evidence type="ECO:0000313" key="1">
    <source>
        <dbReference type="EMBL" id="CAH6720870.1"/>
    </source>
</evidence>
<sequence>MSLYPNDPQHIEAIVSAVVTEDESLISYGIPLPNTDQPGYSNIYRNKYSPDKLLETIHPSLDTFAATFKHSVAAHGDKLCFGSLDPSTNTYQYETYKQIDNRRKNFAAGMFYVLKNNKFQPSPEVQQKIQNHGKTDEESFIVSLFSHNRKEWCITDVACSTYSILNTALYDTLGPKTSEYILSTTKSPIIVCSGDKLRSLIDLKLTYPTELVNLTTLVSMDDFDSSLIGEGEKAGLAVHAFHQVEIFGKINPVDEVPPTPQTPYSISFTSGTTGANPKGVILSHKNGVASLVFCLTKNNSRYNQDKIGDNPTNYYSFLPLAHIYERMNINFALLRGFKIGFPSTTNPANFLTDVQVIKPHGLLLVPRVLTKIESTLKSQTIHNSEKPVLQYLFKKLVDYKVKEQSKHDGARGESFFYDKLSGLIRKKLGFDNVISIGCGSAPISPDTIKFLKAILSVGISQGYGLTESFAGICSTPSFDSNPGSCGPPSVTCEVRVREIPEMNYHINDEGGPRGELQLRGPQIFSGYYKNAEETAKALDKDGWFSTGDVAKIDELGRIHIIDRVKNFFKLAQGEYISPEKIENIYLSCFPLLSQIFVHGDSLQTYLVAIVGIEPESIKGWIKKNFGDSVNDKDILDYMNNPKVKTVFVKAMNKSVDPLLHGFEKVHNVLFDFEPLKLSDDVITPTMKVKRPIAKRFFSKQLEALYEEGSLIRSEKL</sequence>
<comment type="caution">
    <text evidence="1">The sequence shown here is derived from an EMBL/GenBank/DDBJ whole genome shotgun (WGS) entry which is preliminary data.</text>
</comment>
<accession>A0ACA9Y799</accession>
<protein>
    <submittedName>
        <fullName evidence="1">Long-chain-fatty-acid--CoA ligase 2</fullName>
    </submittedName>
</protein>
<reference evidence="1" key="1">
    <citation type="submission" date="2022-06" db="EMBL/GenBank/DDBJ databases">
        <authorList>
            <person name="Legras J.-L."/>
            <person name="Devillers H."/>
            <person name="Grondin C."/>
        </authorList>
    </citation>
    <scope>NUCLEOTIDE SEQUENCE</scope>
    <source>
        <strain evidence="1">CLIB 1444</strain>
    </source>
</reference>
<name>A0ACA9Y799_9ASCO</name>
<keyword evidence="2" id="KW-1185">Reference proteome</keyword>